<name>A0ABD2IMY2_9BILA</name>
<dbReference type="EMBL" id="JBICBT010001194">
    <property type="protein sequence ID" value="KAL3079190.1"/>
    <property type="molecule type" value="Genomic_DNA"/>
</dbReference>
<accession>A0ABD2IMY2</accession>
<reference evidence="2 3" key="1">
    <citation type="submission" date="2024-10" db="EMBL/GenBank/DDBJ databases">
        <authorList>
            <person name="Kim D."/>
        </authorList>
    </citation>
    <scope>NUCLEOTIDE SEQUENCE [LARGE SCALE GENOMIC DNA]</scope>
    <source>
        <strain evidence="2">BH-2024</strain>
    </source>
</reference>
<protein>
    <submittedName>
        <fullName evidence="2">Uncharacterized protein</fullName>
    </submittedName>
</protein>
<sequence length="102" mass="11449">MNKCLSVGMDAQMVKKSAGVVVPEQFLDRLKKHKLSLLLSAGRQQNEHEEEEADNDQLSAPVFVPKEGCVVQKNRKQFDAEDDRQLGQEATTGDRLNRKLAI</sequence>
<proteinExistence type="predicted"/>
<keyword evidence="3" id="KW-1185">Reference proteome</keyword>
<dbReference type="Proteomes" id="UP001620626">
    <property type="component" value="Unassembled WGS sequence"/>
</dbReference>
<evidence type="ECO:0000313" key="2">
    <source>
        <dbReference type="EMBL" id="KAL3079190.1"/>
    </source>
</evidence>
<feature type="region of interest" description="Disordered" evidence="1">
    <location>
        <begin position="74"/>
        <end position="102"/>
    </location>
</feature>
<evidence type="ECO:0000313" key="3">
    <source>
        <dbReference type="Proteomes" id="UP001620626"/>
    </source>
</evidence>
<comment type="caution">
    <text evidence="2">The sequence shown here is derived from an EMBL/GenBank/DDBJ whole genome shotgun (WGS) entry which is preliminary data.</text>
</comment>
<evidence type="ECO:0000256" key="1">
    <source>
        <dbReference type="SAM" id="MobiDB-lite"/>
    </source>
</evidence>
<dbReference type="AlphaFoldDB" id="A0ABD2IMY2"/>
<organism evidence="2 3">
    <name type="scientific">Heterodera trifolii</name>
    <dbReference type="NCBI Taxonomy" id="157864"/>
    <lineage>
        <taxon>Eukaryota</taxon>
        <taxon>Metazoa</taxon>
        <taxon>Ecdysozoa</taxon>
        <taxon>Nematoda</taxon>
        <taxon>Chromadorea</taxon>
        <taxon>Rhabditida</taxon>
        <taxon>Tylenchina</taxon>
        <taxon>Tylenchomorpha</taxon>
        <taxon>Tylenchoidea</taxon>
        <taxon>Heteroderidae</taxon>
        <taxon>Heteroderinae</taxon>
        <taxon>Heterodera</taxon>
    </lineage>
</organism>
<gene>
    <name evidence="2" type="ORF">niasHT_033161</name>
</gene>
<feature type="compositionally biased region" description="Basic and acidic residues" evidence="1">
    <location>
        <begin position="76"/>
        <end position="86"/>
    </location>
</feature>